<evidence type="ECO:0000313" key="2">
    <source>
        <dbReference type="EMBL" id="PYI13128.1"/>
    </source>
</evidence>
<keyword evidence="3" id="KW-1185">Reference proteome</keyword>
<name>A0A2V5GQE1_ASPV1</name>
<dbReference type="AlphaFoldDB" id="A0A2V5GQE1"/>
<dbReference type="Proteomes" id="UP000249829">
    <property type="component" value="Unassembled WGS sequence"/>
</dbReference>
<reference evidence="2 3" key="1">
    <citation type="submission" date="2018-02" db="EMBL/GenBank/DDBJ databases">
        <title>The genomes of Aspergillus section Nigri reveals drivers in fungal speciation.</title>
        <authorList>
            <consortium name="DOE Joint Genome Institute"/>
            <person name="Vesth T.C."/>
            <person name="Nybo J."/>
            <person name="Theobald S."/>
            <person name="Brandl J."/>
            <person name="Frisvad J.C."/>
            <person name="Nielsen K.F."/>
            <person name="Lyhne E.K."/>
            <person name="Kogle M.E."/>
            <person name="Kuo A."/>
            <person name="Riley R."/>
            <person name="Clum A."/>
            <person name="Nolan M."/>
            <person name="Lipzen A."/>
            <person name="Salamov A."/>
            <person name="Henrissat B."/>
            <person name="Wiebenga A."/>
            <person name="De vries R.P."/>
            <person name="Grigoriev I.V."/>
            <person name="Mortensen U.H."/>
            <person name="Andersen M.R."/>
            <person name="Baker S.E."/>
        </authorList>
    </citation>
    <scope>NUCLEOTIDE SEQUENCE [LARGE SCALE GENOMIC DNA]</scope>
    <source>
        <strain evidence="2 3">CBS 115571</strain>
    </source>
</reference>
<proteinExistence type="predicted"/>
<accession>A0A2V5GQE1</accession>
<feature type="domain" description="C2H2-type" evidence="1">
    <location>
        <begin position="232"/>
        <end position="253"/>
    </location>
</feature>
<evidence type="ECO:0000259" key="1">
    <source>
        <dbReference type="PROSITE" id="PS00028"/>
    </source>
</evidence>
<dbReference type="SUPFAM" id="SSF57903">
    <property type="entry name" value="FYVE/PHD zinc finger"/>
    <property type="match status" value="1"/>
</dbReference>
<dbReference type="InterPro" id="IPR011011">
    <property type="entry name" value="Znf_FYVE_PHD"/>
</dbReference>
<dbReference type="PROSITE" id="PS00028">
    <property type="entry name" value="ZINC_FINGER_C2H2_1"/>
    <property type="match status" value="1"/>
</dbReference>
<protein>
    <recommendedName>
        <fullName evidence="1">C2H2-type domain-containing protein</fullName>
    </recommendedName>
</protein>
<dbReference type="InterPro" id="IPR013087">
    <property type="entry name" value="Znf_C2H2_type"/>
</dbReference>
<dbReference type="EMBL" id="KZ825261">
    <property type="protein sequence ID" value="PYI13128.1"/>
    <property type="molecule type" value="Genomic_DNA"/>
</dbReference>
<organism evidence="2 3">
    <name type="scientific">Aspergillus violaceofuscus (strain CBS 115571)</name>
    <dbReference type="NCBI Taxonomy" id="1450538"/>
    <lineage>
        <taxon>Eukaryota</taxon>
        <taxon>Fungi</taxon>
        <taxon>Dikarya</taxon>
        <taxon>Ascomycota</taxon>
        <taxon>Pezizomycotina</taxon>
        <taxon>Eurotiomycetes</taxon>
        <taxon>Eurotiomycetidae</taxon>
        <taxon>Eurotiales</taxon>
        <taxon>Aspergillaceae</taxon>
        <taxon>Aspergillus</taxon>
    </lineage>
</organism>
<sequence>MPRERKRLLPTDDLRHRYDHALVTAAEYPTDYIPAHAAEVRFILAESAGEIECCLCDMEKYQNVEQCPRCQATSHVNCLDLLRNHERRHGRPLAYGCPECGVLWRAPEERAALAAECNDRRRRTSIGPRTTYRYRHDEISGRLICTFVRPSTGRICGESYYIHQQVRRHHERDHEERTVACDCGLGSAAPGDGQPDLSSCFCPVCGGEFLCRHAAAAHCWDQHRDQHWPPTCQLCQTKFDKYLDLVVHLSNHHQNFEPA</sequence>
<evidence type="ECO:0000313" key="3">
    <source>
        <dbReference type="Proteomes" id="UP000249829"/>
    </source>
</evidence>
<gene>
    <name evidence="2" type="ORF">BO99DRAFT_72099</name>
</gene>